<evidence type="ECO:0000313" key="2">
    <source>
        <dbReference type="EMBL" id="PIQ88254.1"/>
    </source>
</evidence>
<evidence type="ECO:0000256" key="1">
    <source>
        <dbReference type="SAM" id="Phobius"/>
    </source>
</evidence>
<comment type="caution">
    <text evidence="2">The sequence shown here is derived from an EMBL/GenBank/DDBJ whole genome shotgun (WGS) entry which is preliminary data.</text>
</comment>
<keyword evidence="1" id="KW-0472">Membrane</keyword>
<gene>
    <name evidence="2" type="ORF">COV72_09065</name>
</gene>
<sequence>MYFLFLTVFALFALAAGLFFALRPSDTIELQRRFYLLINWNISPVSMDKEVRNTRLMGLFLVLISILTFSYVFYQFHA</sequence>
<evidence type="ECO:0000313" key="3">
    <source>
        <dbReference type="Proteomes" id="UP000229641"/>
    </source>
</evidence>
<keyword evidence="1" id="KW-1133">Transmembrane helix</keyword>
<dbReference type="AlphaFoldDB" id="A0A2H0LX58"/>
<protein>
    <submittedName>
        <fullName evidence="2">Uncharacterized protein</fullName>
    </submittedName>
</protein>
<accession>A0A2H0LX58</accession>
<proteinExistence type="predicted"/>
<reference evidence="2 3" key="1">
    <citation type="submission" date="2017-09" db="EMBL/GenBank/DDBJ databases">
        <title>Depth-based differentiation of microbial function through sediment-hosted aquifers and enrichment of novel symbionts in the deep terrestrial subsurface.</title>
        <authorList>
            <person name="Probst A.J."/>
            <person name="Ladd B."/>
            <person name="Jarett J.K."/>
            <person name="Geller-Mcgrath D.E."/>
            <person name="Sieber C.M."/>
            <person name="Emerson J.B."/>
            <person name="Anantharaman K."/>
            <person name="Thomas B.C."/>
            <person name="Malmstrom R."/>
            <person name="Stieglmeier M."/>
            <person name="Klingl A."/>
            <person name="Woyke T."/>
            <person name="Ryan C.M."/>
            <person name="Banfield J.F."/>
        </authorList>
    </citation>
    <scope>NUCLEOTIDE SEQUENCE [LARGE SCALE GENOMIC DNA]</scope>
    <source>
        <strain evidence="2">CG11_big_fil_rev_8_21_14_0_20_42_13</strain>
    </source>
</reference>
<keyword evidence="1" id="KW-0812">Transmembrane</keyword>
<dbReference type="EMBL" id="PCWA01000111">
    <property type="protein sequence ID" value="PIQ88254.1"/>
    <property type="molecule type" value="Genomic_DNA"/>
</dbReference>
<feature type="transmembrane region" description="Helical" evidence="1">
    <location>
        <begin position="56"/>
        <end position="74"/>
    </location>
</feature>
<name>A0A2H0LX58_9BACT</name>
<dbReference type="Proteomes" id="UP000229641">
    <property type="component" value="Unassembled WGS sequence"/>
</dbReference>
<organism evidence="2 3">
    <name type="scientific">Candidatus Ghiorseimicrobium undicola</name>
    <dbReference type="NCBI Taxonomy" id="1974746"/>
    <lineage>
        <taxon>Bacteria</taxon>
        <taxon>Pseudomonadati</taxon>
        <taxon>Candidatus Omnitrophota</taxon>
        <taxon>Candidatus Ghiorseimicrobium</taxon>
    </lineage>
</organism>